<accession>A0A7J6B641</accession>
<sequence length="77" mass="8779">MTQHRQNRHVTRDHGTQRHGEPGITRGPNARTRKWPREEPHGAVEPRDARTGFNPSSCTVLVSTTIIIMYCNEFNGL</sequence>
<comment type="caution">
    <text evidence="2">The sequence shown here is derived from an EMBL/GenBank/DDBJ whole genome shotgun (WGS) entry which is preliminary data.</text>
</comment>
<organism evidence="2 3">
    <name type="scientific">Ameiurus melas</name>
    <name type="common">Black bullhead</name>
    <name type="synonym">Silurus melas</name>
    <dbReference type="NCBI Taxonomy" id="219545"/>
    <lineage>
        <taxon>Eukaryota</taxon>
        <taxon>Metazoa</taxon>
        <taxon>Chordata</taxon>
        <taxon>Craniata</taxon>
        <taxon>Vertebrata</taxon>
        <taxon>Euteleostomi</taxon>
        <taxon>Actinopterygii</taxon>
        <taxon>Neopterygii</taxon>
        <taxon>Teleostei</taxon>
        <taxon>Ostariophysi</taxon>
        <taxon>Siluriformes</taxon>
        <taxon>Ictaluridae</taxon>
        <taxon>Ameiurus</taxon>
    </lineage>
</organism>
<dbReference type="Proteomes" id="UP000593565">
    <property type="component" value="Unassembled WGS sequence"/>
</dbReference>
<dbReference type="AlphaFoldDB" id="A0A7J6B641"/>
<keyword evidence="3" id="KW-1185">Reference proteome</keyword>
<evidence type="ECO:0000256" key="1">
    <source>
        <dbReference type="SAM" id="MobiDB-lite"/>
    </source>
</evidence>
<gene>
    <name evidence="2" type="ORF">AMELA_G00043120</name>
</gene>
<name>A0A7J6B641_AMEME</name>
<feature type="compositionally biased region" description="Basic and acidic residues" evidence="1">
    <location>
        <begin position="35"/>
        <end position="50"/>
    </location>
</feature>
<feature type="compositionally biased region" description="Basic and acidic residues" evidence="1">
    <location>
        <begin position="10"/>
        <end position="21"/>
    </location>
</feature>
<evidence type="ECO:0000313" key="3">
    <source>
        <dbReference type="Proteomes" id="UP000593565"/>
    </source>
</evidence>
<reference evidence="2 3" key="1">
    <citation type="submission" date="2020-02" db="EMBL/GenBank/DDBJ databases">
        <title>A chromosome-scale genome assembly of the black bullhead catfish (Ameiurus melas).</title>
        <authorList>
            <person name="Wen M."/>
            <person name="Zham M."/>
            <person name="Cabau C."/>
            <person name="Klopp C."/>
            <person name="Donnadieu C."/>
            <person name="Roques C."/>
            <person name="Bouchez O."/>
            <person name="Lampietro C."/>
            <person name="Jouanno E."/>
            <person name="Herpin A."/>
            <person name="Louis A."/>
            <person name="Berthelot C."/>
            <person name="Parey E."/>
            <person name="Roest-Crollius H."/>
            <person name="Braasch I."/>
            <person name="Postlethwait J."/>
            <person name="Robinson-Rechavi M."/>
            <person name="Echchiki A."/>
            <person name="Begum T."/>
            <person name="Montfort J."/>
            <person name="Schartl M."/>
            <person name="Bobe J."/>
            <person name="Guiguen Y."/>
        </authorList>
    </citation>
    <scope>NUCLEOTIDE SEQUENCE [LARGE SCALE GENOMIC DNA]</scope>
    <source>
        <strain evidence="2">M_S1</strain>
        <tissue evidence="2">Blood</tissue>
    </source>
</reference>
<feature type="region of interest" description="Disordered" evidence="1">
    <location>
        <begin position="1"/>
        <end position="56"/>
    </location>
</feature>
<proteinExistence type="predicted"/>
<protein>
    <submittedName>
        <fullName evidence="2">Uncharacterized protein</fullName>
    </submittedName>
</protein>
<dbReference type="EMBL" id="JAAGNN010000004">
    <property type="protein sequence ID" value="KAF4089869.1"/>
    <property type="molecule type" value="Genomic_DNA"/>
</dbReference>
<evidence type="ECO:0000313" key="2">
    <source>
        <dbReference type="EMBL" id="KAF4089869.1"/>
    </source>
</evidence>